<evidence type="ECO:0000313" key="6">
    <source>
        <dbReference type="EMBL" id="GAW91930.1"/>
    </source>
</evidence>
<reference evidence="7" key="1">
    <citation type="journal article" date="2017" name="Appl. Environ. Microbiol.">
        <title>Genomic analysis of Calderihabitans maritimus KKC1, a thermophilic hydrogenogenic carboxydotrophic bacterium isolated from marine sediment.</title>
        <authorList>
            <person name="Omae K."/>
            <person name="Yoneda Y."/>
            <person name="Fukuyama Y."/>
            <person name="Yoshida T."/>
            <person name="Sako Y."/>
        </authorList>
    </citation>
    <scope>NUCLEOTIDE SEQUENCE [LARGE SCALE GENOMIC DNA]</scope>
    <source>
        <strain evidence="7">KKC1</strain>
    </source>
</reference>
<dbReference type="PROSITE" id="PS51379">
    <property type="entry name" value="4FE4S_FER_2"/>
    <property type="match status" value="2"/>
</dbReference>
<dbReference type="Pfam" id="PF13187">
    <property type="entry name" value="Fer4_9"/>
    <property type="match status" value="1"/>
</dbReference>
<keyword evidence="7" id="KW-1185">Reference proteome</keyword>
<keyword evidence="2" id="KW-0479">Metal-binding</keyword>
<evidence type="ECO:0000256" key="3">
    <source>
        <dbReference type="ARBA" id="ARBA00023004"/>
    </source>
</evidence>
<gene>
    <name evidence="6" type="ORF">KKC1_10900</name>
</gene>
<dbReference type="GO" id="GO:0046872">
    <property type="term" value="F:metal ion binding"/>
    <property type="evidence" value="ECO:0007669"/>
    <property type="project" value="UniProtKB-KW"/>
</dbReference>
<dbReference type="Gene3D" id="3.30.70.20">
    <property type="match status" value="1"/>
</dbReference>
<evidence type="ECO:0000256" key="2">
    <source>
        <dbReference type="ARBA" id="ARBA00022723"/>
    </source>
</evidence>
<dbReference type="SUPFAM" id="SSF54862">
    <property type="entry name" value="4Fe-4S ferredoxins"/>
    <property type="match status" value="1"/>
</dbReference>
<protein>
    <recommendedName>
        <fullName evidence="5">4Fe-4S ferredoxin-type domain-containing protein</fullName>
    </recommendedName>
</protein>
<dbReference type="InterPro" id="IPR017900">
    <property type="entry name" value="4Fe4S_Fe_S_CS"/>
</dbReference>
<dbReference type="OrthoDB" id="9804603at2"/>
<dbReference type="EMBL" id="BDGJ01000042">
    <property type="protein sequence ID" value="GAW91930.1"/>
    <property type="molecule type" value="Genomic_DNA"/>
</dbReference>
<dbReference type="InterPro" id="IPR017896">
    <property type="entry name" value="4Fe4S_Fe-S-bd"/>
</dbReference>
<feature type="domain" description="4Fe-4S ferredoxin-type" evidence="5">
    <location>
        <begin position="8"/>
        <end position="39"/>
    </location>
</feature>
<dbReference type="AlphaFoldDB" id="A0A1Z5HRN4"/>
<accession>A0A1Z5HRN4</accession>
<dbReference type="Proteomes" id="UP000197032">
    <property type="component" value="Unassembled WGS sequence"/>
</dbReference>
<dbReference type="GO" id="GO:0051539">
    <property type="term" value="F:4 iron, 4 sulfur cluster binding"/>
    <property type="evidence" value="ECO:0007669"/>
    <property type="project" value="UniProtKB-KW"/>
</dbReference>
<name>A0A1Z5HRN4_9FIRM</name>
<sequence>MAVRAHSKSLYMDVRSSWCKGCGICIAFCPKGVLAADRQGRALIARPELCIGCGICENLCPDFAISLEVKNSA</sequence>
<evidence type="ECO:0000313" key="7">
    <source>
        <dbReference type="Proteomes" id="UP000197032"/>
    </source>
</evidence>
<dbReference type="PANTHER" id="PTHR43687:SF1">
    <property type="entry name" value="FERREDOXIN III"/>
    <property type="match status" value="1"/>
</dbReference>
<proteinExistence type="predicted"/>
<organism evidence="6 7">
    <name type="scientific">Calderihabitans maritimus</name>
    <dbReference type="NCBI Taxonomy" id="1246530"/>
    <lineage>
        <taxon>Bacteria</taxon>
        <taxon>Bacillati</taxon>
        <taxon>Bacillota</taxon>
        <taxon>Clostridia</taxon>
        <taxon>Neomoorellales</taxon>
        <taxon>Calderihabitantaceae</taxon>
        <taxon>Calderihabitans</taxon>
    </lineage>
</organism>
<dbReference type="PROSITE" id="PS00198">
    <property type="entry name" value="4FE4S_FER_1"/>
    <property type="match status" value="1"/>
</dbReference>
<keyword evidence="4" id="KW-0411">Iron-sulfur</keyword>
<keyword evidence="3" id="KW-0408">Iron</keyword>
<evidence type="ECO:0000256" key="1">
    <source>
        <dbReference type="ARBA" id="ARBA00022485"/>
    </source>
</evidence>
<dbReference type="PANTHER" id="PTHR43687">
    <property type="entry name" value="ADENYLYLSULFATE REDUCTASE, BETA SUBUNIT"/>
    <property type="match status" value="1"/>
</dbReference>
<evidence type="ECO:0000256" key="4">
    <source>
        <dbReference type="ARBA" id="ARBA00023014"/>
    </source>
</evidence>
<evidence type="ECO:0000259" key="5">
    <source>
        <dbReference type="PROSITE" id="PS51379"/>
    </source>
</evidence>
<keyword evidence="1" id="KW-0004">4Fe-4S</keyword>
<comment type="caution">
    <text evidence="6">The sequence shown here is derived from an EMBL/GenBank/DDBJ whole genome shotgun (WGS) entry which is preliminary data.</text>
</comment>
<feature type="domain" description="4Fe-4S ferredoxin-type" evidence="5">
    <location>
        <begin position="40"/>
        <end position="70"/>
    </location>
</feature>
<dbReference type="RefSeq" id="WP_088553377.1">
    <property type="nucleotide sequence ID" value="NZ_BDGJ01000042.1"/>
</dbReference>
<dbReference type="InterPro" id="IPR050572">
    <property type="entry name" value="Fe-S_Ferredoxin"/>
</dbReference>